<keyword evidence="1" id="KW-1133">Transmembrane helix</keyword>
<dbReference type="OrthoDB" id="262547at2759"/>
<accession>A0A0U5GU19</accession>
<keyword evidence="1" id="KW-0472">Membrane</keyword>
<keyword evidence="1" id="KW-0812">Transmembrane</keyword>
<dbReference type="AlphaFoldDB" id="A0A0U5GU19"/>
<evidence type="ECO:0000256" key="1">
    <source>
        <dbReference type="SAM" id="Phobius"/>
    </source>
</evidence>
<dbReference type="PANTHER" id="PTHR34144">
    <property type="entry name" value="CHROMOSOME 8, WHOLE GENOME SHOTGUN SEQUENCE"/>
    <property type="match status" value="1"/>
</dbReference>
<dbReference type="EMBL" id="CDMC01000006">
    <property type="protein sequence ID" value="CEN61266.1"/>
    <property type="molecule type" value="Genomic_DNA"/>
</dbReference>
<dbReference type="InterPro" id="IPR021047">
    <property type="entry name" value="Mannosyltransferase_CMT1"/>
</dbReference>
<sequence length="315" mass="35601">MTSLTGLFSLNLLRRREYKLLDSAVRRPPRTYRRFAFRICYYLLAILCSIAILLCFTAIASPSYTHPPAHYSSLRRKVSEHTSHGNIRNEKVFIAASLYDPTGKLAQGAWGSSILQLITLLGEENVFVSIYENEIEDKNKTRPRSSSSPESSAARLALEQLSSHIPCNKSILYETMDLDQLPTVVIPTTGEKRVKRITYLAETRNRALRPVNSNRNSNSDRDSEEMKLATRIRFDKLLFLNDVAFDPIDALQPLFSTNVDSNGIAQYRAAYAVDFINPFKFYDTYATRDLDGISWAYHFSHGSQVLAVKGAGKLS</sequence>
<reference evidence="3" key="1">
    <citation type="journal article" date="2016" name="Genome Announc.">
        <title>Draft genome sequences of fungus Aspergillus calidoustus.</title>
        <authorList>
            <person name="Horn F."/>
            <person name="Linde J."/>
            <person name="Mattern D.J."/>
            <person name="Walther G."/>
            <person name="Guthke R."/>
            <person name="Scherlach K."/>
            <person name="Martin K."/>
            <person name="Brakhage A.A."/>
            <person name="Petzke L."/>
            <person name="Valiante V."/>
        </authorList>
    </citation>
    <scope>NUCLEOTIDE SEQUENCE [LARGE SCALE GENOMIC DNA]</scope>
    <source>
        <strain evidence="3">SF006504</strain>
    </source>
</reference>
<proteinExistence type="predicted"/>
<dbReference type="STRING" id="454130.A0A0U5GU19"/>
<organism evidence="2 3">
    <name type="scientific">Aspergillus calidoustus</name>
    <dbReference type="NCBI Taxonomy" id="454130"/>
    <lineage>
        <taxon>Eukaryota</taxon>
        <taxon>Fungi</taxon>
        <taxon>Dikarya</taxon>
        <taxon>Ascomycota</taxon>
        <taxon>Pezizomycotina</taxon>
        <taxon>Eurotiomycetes</taxon>
        <taxon>Eurotiomycetidae</taxon>
        <taxon>Eurotiales</taxon>
        <taxon>Aspergillaceae</taxon>
        <taxon>Aspergillus</taxon>
        <taxon>Aspergillus subgen. Nidulantes</taxon>
    </lineage>
</organism>
<gene>
    <name evidence="2" type="ORF">ASPCAL07928</name>
</gene>
<dbReference type="Proteomes" id="UP000054771">
    <property type="component" value="Unassembled WGS sequence"/>
</dbReference>
<evidence type="ECO:0000313" key="2">
    <source>
        <dbReference type="EMBL" id="CEN61266.1"/>
    </source>
</evidence>
<dbReference type="OMA" id="FAFRICY"/>
<protein>
    <submittedName>
        <fullName evidence="2">Uncharacterized protein</fullName>
    </submittedName>
</protein>
<name>A0A0U5GU19_ASPCI</name>
<dbReference type="Pfam" id="PF11735">
    <property type="entry name" value="CAP59_mtransfer"/>
    <property type="match status" value="1"/>
</dbReference>
<keyword evidence="3" id="KW-1185">Reference proteome</keyword>
<feature type="transmembrane region" description="Helical" evidence="1">
    <location>
        <begin position="39"/>
        <end position="60"/>
    </location>
</feature>
<dbReference type="PANTHER" id="PTHR34144:SF8">
    <property type="entry name" value="GLYCOSYLTRANSFERASE FAMILY 69 PROTEIN"/>
    <property type="match status" value="1"/>
</dbReference>
<evidence type="ECO:0000313" key="3">
    <source>
        <dbReference type="Proteomes" id="UP000054771"/>
    </source>
</evidence>